<feature type="transmembrane region" description="Helical" evidence="8">
    <location>
        <begin position="193"/>
        <end position="217"/>
    </location>
</feature>
<dbReference type="Pfam" id="PF01490">
    <property type="entry name" value="Aa_trans"/>
    <property type="match status" value="1"/>
</dbReference>
<feature type="transmembrane region" description="Helical" evidence="8">
    <location>
        <begin position="137"/>
        <end position="161"/>
    </location>
</feature>
<dbReference type="EMBL" id="OZ019906">
    <property type="protein sequence ID" value="CAK9204652.1"/>
    <property type="molecule type" value="Genomic_DNA"/>
</dbReference>
<evidence type="ECO:0000256" key="6">
    <source>
        <dbReference type="ARBA" id="ARBA00023136"/>
    </source>
</evidence>
<protein>
    <recommendedName>
        <fullName evidence="9">Amino acid transporter transmembrane domain-containing protein</fullName>
    </recommendedName>
</protein>
<evidence type="ECO:0000256" key="3">
    <source>
        <dbReference type="ARBA" id="ARBA00022692"/>
    </source>
</evidence>
<evidence type="ECO:0000256" key="7">
    <source>
        <dbReference type="SAM" id="MobiDB-lite"/>
    </source>
</evidence>
<feature type="transmembrane region" description="Helical" evidence="8">
    <location>
        <begin position="111"/>
        <end position="131"/>
    </location>
</feature>
<feature type="region of interest" description="Disordered" evidence="7">
    <location>
        <begin position="41"/>
        <end position="72"/>
    </location>
</feature>
<feature type="transmembrane region" description="Helical" evidence="8">
    <location>
        <begin position="337"/>
        <end position="357"/>
    </location>
</feature>
<evidence type="ECO:0000256" key="8">
    <source>
        <dbReference type="SAM" id="Phobius"/>
    </source>
</evidence>
<evidence type="ECO:0000313" key="11">
    <source>
        <dbReference type="Proteomes" id="UP001497512"/>
    </source>
</evidence>
<evidence type="ECO:0000313" key="10">
    <source>
        <dbReference type="EMBL" id="CAK9204652.1"/>
    </source>
</evidence>
<feature type="transmembrane region" description="Helical" evidence="8">
    <location>
        <begin position="481"/>
        <end position="507"/>
    </location>
</feature>
<feature type="transmembrane region" description="Helical" evidence="8">
    <location>
        <begin position="420"/>
        <end position="441"/>
    </location>
</feature>
<dbReference type="Proteomes" id="UP001497512">
    <property type="component" value="Chromosome 14"/>
</dbReference>
<feature type="transmembrane region" description="Helical" evidence="8">
    <location>
        <begin position="255"/>
        <end position="277"/>
    </location>
</feature>
<comment type="subcellular location">
    <subcellularLocation>
        <location evidence="1">Membrane</location>
    </subcellularLocation>
</comment>
<name>A0ABP0TTJ3_9BRYO</name>
<sequence>MVGEKVLGSAMMSMVVHEEGTADPPAGLKSTVPSLVCNVGGYNNQQSDDAGPLDHGNPEAAAAHGAAGDHDHHVEAHAGSSKQFTSSGALVPPPVSRETVHRVGQDSWWEVGFHFIAAVNNAFILGYPALIMAYLGWATGSLCLIGGGVVSFYNNCLLGSLHETGGKRHIRYRDLAGHIYGRGMYRLTWFVQYFNLSIANVGTIILAGEALKAIWAACSSTDNSSNLKLATWIVIAGVCFGLFAFVVPTLHALRFFSTCSLLLSLIYTCIAIALAFSNGLKSPPRDYSLIGTKADRTFHAIGALATIAFAYNTGILPEMQATIRQPSTTNIYKALGMQFTVGTFPFLVLTFVGYWAYGSAVQPYLLLSIHGPKSLITIANSATFLQALVCLHIYATPMYEFMDTYFARTKDESDWSVHRMLVRFITRGTYITISTFLGALLPFFGDFITFTGAMACFPLESGIIHHMYLKVKGKGFSKWRLAWHWFIVVLSGVLTVATCIAAVRYIISDSVSYHAFADIQQV</sequence>
<dbReference type="InterPro" id="IPR013057">
    <property type="entry name" value="AA_transpt_TM"/>
</dbReference>
<feature type="transmembrane region" description="Helical" evidence="8">
    <location>
        <begin position="297"/>
        <end position="316"/>
    </location>
</feature>
<feature type="transmembrane region" description="Helical" evidence="8">
    <location>
        <begin position="229"/>
        <end position="248"/>
    </location>
</feature>
<proteinExistence type="predicted"/>
<dbReference type="PANTHER" id="PTHR48017">
    <property type="entry name" value="OS05G0424000 PROTEIN-RELATED"/>
    <property type="match status" value="1"/>
</dbReference>
<organism evidence="10 11">
    <name type="scientific">Sphagnum troendelagicum</name>
    <dbReference type="NCBI Taxonomy" id="128251"/>
    <lineage>
        <taxon>Eukaryota</taxon>
        <taxon>Viridiplantae</taxon>
        <taxon>Streptophyta</taxon>
        <taxon>Embryophyta</taxon>
        <taxon>Bryophyta</taxon>
        <taxon>Sphagnophytina</taxon>
        <taxon>Sphagnopsida</taxon>
        <taxon>Sphagnales</taxon>
        <taxon>Sphagnaceae</taxon>
        <taxon>Sphagnum</taxon>
    </lineage>
</organism>
<reference evidence="10" key="1">
    <citation type="submission" date="2024-02" db="EMBL/GenBank/DDBJ databases">
        <authorList>
            <consortium name="ELIXIR-Norway"/>
            <consortium name="Elixir Norway"/>
        </authorList>
    </citation>
    <scope>NUCLEOTIDE SEQUENCE</scope>
</reference>
<evidence type="ECO:0000256" key="4">
    <source>
        <dbReference type="ARBA" id="ARBA00022970"/>
    </source>
</evidence>
<evidence type="ECO:0000256" key="1">
    <source>
        <dbReference type="ARBA" id="ARBA00004370"/>
    </source>
</evidence>
<evidence type="ECO:0000256" key="2">
    <source>
        <dbReference type="ARBA" id="ARBA00022448"/>
    </source>
</evidence>
<accession>A0ABP0TTJ3</accession>
<feature type="domain" description="Amino acid transporter transmembrane" evidence="9">
    <location>
        <begin position="105"/>
        <end position="501"/>
    </location>
</feature>
<keyword evidence="2" id="KW-0813">Transport</keyword>
<keyword evidence="6 8" id="KW-0472">Membrane</keyword>
<feature type="transmembrane region" description="Helical" evidence="8">
    <location>
        <begin position="377"/>
        <end position="399"/>
    </location>
</feature>
<keyword evidence="11" id="KW-1185">Reference proteome</keyword>
<keyword evidence="5 8" id="KW-1133">Transmembrane helix</keyword>
<evidence type="ECO:0000259" key="9">
    <source>
        <dbReference type="Pfam" id="PF01490"/>
    </source>
</evidence>
<gene>
    <name evidence="10" type="ORF">CSSPTR1EN2_LOCUS7493</name>
</gene>
<evidence type="ECO:0000256" key="5">
    <source>
        <dbReference type="ARBA" id="ARBA00022989"/>
    </source>
</evidence>
<keyword evidence="4" id="KW-0029">Amino-acid transport</keyword>
<keyword evidence="3 8" id="KW-0812">Transmembrane</keyword>